<evidence type="ECO:0000256" key="1">
    <source>
        <dbReference type="ARBA" id="ARBA00001971"/>
    </source>
</evidence>
<organism>
    <name type="scientific">Pediculus humanus subsp. corporis</name>
    <name type="common">Body louse</name>
    <dbReference type="NCBI Taxonomy" id="121224"/>
    <lineage>
        <taxon>Eukaryota</taxon>
        <taxon>Metazoa</taxon>
        <taxon>Ecdysozoa</taxon>
        <taxon>Arthropoda</taxon>
        <taxon>Hexapoda</taxon>
        <taxon>Insecta</taxon>
        <taxon>Pterygota</taxon>
        <taxon>Neoptera</taxon>
        <taxon>Paraneoptera</taxon>
        <taxon>Psocodea</taxon>
        <taxon>Troctomorpha</taxon>
        <taxon>Phthiraptera</taxon>
        <taxon>Anoplura</taxon>
        <taxon>Pediculidae</taxon>
        <taxon>Pediculus</taxon>
    </lineage>
</organism>
<keyword evidence="9" id="KW-0492">Microsome</keyword>
<dbReference type="PANTHER" id="PTHR24292">
    <property type="entry name" value="CYTOCHROME P450"/>
    <property type="match status" value="1"/>
</dbReference>
<keyword evidence="12 15" id="KW-0503">Monooxygenase</keyword>
<evidence type="ECO:0000313" key="17">
    <source>
        <dbReference type="EnsemblMetazoa" id="PHUM618360-PA"/>
    </source>
</evidence>
<evidence type="ECO:0000256" key="11">
    <source>
        <dbReference type="ARBA" id="ARBA00023004"/>
    </source>
</evidence>
<keyword evidence="16" id="KW-0830">Ubiquinone</keyword>
<keyword evidence="13" id="KW-0472">Membrane</keyword>
<keyword evidence="7 14" id="KW-0479">Metal-binding</keyword>
<dbReference type="GO" id="GO:0004497">
    <property type="term" value="F:monooxygenase activity"/>
    <property type="evidence" value="ECO:0007669"/>
    <property type="project" value="UniProtKB-KW"/>
</dbReference>
<dbReference type="GO" id="GO:0016705">
    <property type="term" value="F:oxidoreductase activity, acting on paired donors, with incorporation or reduction of molecular oxygen"/>
    <property type="evidence" value="ECO:0007669"/>
    <property type="project" value="InterPro"/>
</dbReference>
<dbReference type="OMA" id="FISPRDI"/>
<name>E0W4F7_PEDHC</name>
<evidence type="ECO:0000256" key="2">
    <source>
        <dbReference type="ARBA" id="ARBA00003690"/>
    </source>
</evidence>
<dbReference type="CTD" id="8239920"/>
<dbReference type="InterPro" id="IPR001128">
    <property type="entry name" value="Cyt_P450"/>
</dbReference>
<dbReference type="DrugCentral" id="E0W4F7"/>
<feature type="binding site" description="axial binding residue" evidence="14">
    <location>
        <position position="49"/>
    </location>
    <ligand>
        <name>heme</name>
        <dbReference type="ChEBI" id="CHEBI:30413"/>
    </ligand>
    <ligandPart>
        <name>Fe</name>
        <dbReference type="ChEBI" id="CHEBI:18248"/>
    </ligandPart>
</feature>
<dbReference type="GO" id="GO:0005506">
    <property type="term" value="F:iron ion binding"/>
    <property type="evidence" value="ECO:0007669"/>
    <property type="project" value="InterPro"/>
</dbReference>
<evidence type="ECO:0000256" key="4">
    <source>
        <dbReference type="ARBA" id="ARBA00004406"/>
    </source>
</evidence>
<reference evidence="16" key="2">
    <citation type="submission" date="2007-04" db="EMBL/GenBank/DDBJ databases">
        <title>The genome of the human body louse.</title>
        <authorList>
            <consortium name="The Human Body Louse Genome Consortium"/>
            <person name="Kirkness E."/>
            <person name="Walenz B."/>
            <person name="Hass B."/>
            <person name="Bruggner R."/>
            <person name="Strausberg R."/>
        </authorList>
    </citation>
    <scope>NUCLEOTIDE SEQUENCE</scope>
    <source>
        <strain evidence="16">USDA</strain>
    </source>
</reference>
<evidence type="ECO:0000256" key="6">
    <source>
        <dbReference type="ARBA" id="ARBA00022617"/>
    </source>
</evidence>
<evidence type="ECO:0000256" key="12">
    <source>
        <dbReference type="ARBA" id="ARBA00023033"/>
    </source>
</evidence>
<dbReference type="PANTHER" id="PTHR24292:SF100">
    <property type="entry name" value="CYTOCHROME P450 6A16, ISOFORM B-RELATED"/>
    <property type="match status" value="1"/>
</dbReference>
<keyword evidence="11 14" id="KW-0408">Iron</keyword>
<evidence type="ECO:0000256" key="15">
    <source>
        <dbReference type="RuleBase" id="RU000461"/>
    </source>
</evidence>
<dbReference type="EMBL" id="AAZO01007627">
    <property type="status" value="NOT_ANNOTATED_CDS"/>
    <property type="molecule type" value="Genomic_DNA"/>
</dbReference>
<evidence type="ECO:0000256" key="7">
    <source>
        <dbReference type="ARBA" id="ARBA00022723"/>
    </source>
</evidence>
<dbReference type="EMBL" id="DS235955">
    <property type="protein sequence ID" value="EEB20513.1"/>
    <property type="molecule type" value="Genomic_DNA"/>
</dbReference>
<sequence>MFSYCLRNTKRSKIYPDPEKFDPMRHAPEEKSKRENISALYFGEGPRICIGNRFGFFQVKVGLLTLLSSYRVSPCEKTPSQLKFNVGSLVLTVEGR</sequence>
<dbReference type="VEuPathDB" id="VectorBase:PHUM618360"/>
<reference evidence="16" key="1">
    <citation type="submission" date="2007-04" db="EMBL/GenBank/DDBJ databases">
        <title>Annotation of Pediculus humanus corporis strain USDA.</title>
        <authorList>
            <person name="Kirkness E."/>
            <person name="Hannick L."/>
            <person name="Hass B."/>
            <person name="Bruggner R."/>
            <person name="Lawson D."/>
            <person name="Bidwell S."/>
            <person name="Joardar V."/>
            <person name="Caler E."/>
            <person name="Walenz B."/>
            <person name="Inman J."/>
            <person name="Schobel S."/>
            <person name="Galinsky K."/>
            <person name="Amedeo P."/>
            <person name="Strausberg R."/>
        </authorList>
    </citation>
    <scope>NUCLEOTIDE SEQUENCE</scope>
    <source>
        <strain evidence="16">USDA</strain>
    </source>
</reference>
<dbReference type="AlphaFoldDB" id="E0W4F7"/>
<dbReference type="STRING" id="121224.E0W4F7"/>
<evidence type="ECO:0000256" key="10">
    <source>
        <dbReference type="ARBA" id="ARBA00023002"/>
    </source>
</evidence>
<proteinExistence type="inferred from homology"/>
<keyword evidence="10 15" id="KW-0560">Oxidoreductase</keyword>
<gene>
    <name evidence="17" type="primary">8239920</name>
    <name evidence="16" type="ORF">Phum_PHUM618360</name>
</gene>
<dbReference type="Gene3D" id="1.10.630.10">
    <property type="entry name" value="Cytochrome P450"/>
    <property type="match status" value="1"/>
</dbReference>
<reference evidence="17" key="3">
    <citation type="submission" date="2021-02" db="UniProtKB">
        <authorList>
            <consortium name="EnsemblMetazoa"/>
        </authorList>
    </citation>
    <scope>IDENTIFICATION</scope>
    <source>
        <strain evidence="17">USDA</strain>
    </source>
</reference>
<evidence type="ECO:0000256" key="3">
    <source>
        <dbReference type="ARBA" id="ARBA00004174"/>
    </source>
</evidence>
<dbReference type="InterPro" id="IPR050476">
    <property type="entry name" value="Insect_CytP450_Detox"/>
</dbReference>
<comment type="cofactor">
    <cofactor evidence="1 14">
        <name>heme</name>
        <dbReference type="ChEBI" id="CHEBI:30413"/>
    </cofactor>
</comment>
<accession>E0W4F7</accession>
<comment type="subcellular location">
    <subcellularLocation>
        <location evidence="4">Endoplasmic reticulum membrane</location>
        <topology evidence="4">Peripheral membrane protein</topology>
    </subcellularLocation>
    <subcellularLocation>
        <location evidence="3">Microsome membrane</location>
        <topology evidence="3">Peripheral membrane protein</topology>
    </subcellularLocation>
</comment>
<dbReference type="EnsemblMetazoa" id="PHUM618360-RA">
    <property type="protein sequence ID" value="PHUM618360-PA"/>
    <property type="gene ID" value="PHUM618360"/>
</dbReference>
<dbReference type="ChEMBL" id="CHEMBL2364702"/>
<dbReference type="PROSITE" id="PS00086">
    <property type="entry name" value="CYTOCHROME_P450"/>
    <property type="match status" value="1"/>
</dbReference>
<keyword evidence="18" id="KW-1185">Reference proteome</keyword>
<comment type="function">
    <text evidence="2">May be involved in the metabolism of insect hormones and in the breakdown of synthetic insecticides.</text>
</comment>
<keyword evidence="6 14" id="KW-0349">Heme</keyword>
<dbReference type="HOGENOM" id="CLU_001570_5_7_1"/>
<evidence type="ECO:0000256" key="5">
    <source>
        <dbReference type="ARBA" id="ARBA00010617"/>
    </source>
</evidence>
<evidence type="ECO:0000256" key="13">
    <source>
        <dbReference type="ARBA" id="ARBA00023136"/>
    </source>
</evidence>
<dbReference type="OrthoDB" id="8185424at2759"/>
<protein>
    <submittedName>
        <fullName evidence="16 17">NADH-Ubiquinone oxidoreductase 39kDa subunit</fullName>
    </submittedName>
</protein>
<dbReference type="GO" id="GO:0020037">
    <property type="term" value="F:heme binding"/>
    <property type="evidence" value="ECO:0007669"/>
    <property type="project" value="InterPro"/>
</dbReference>
<dbReference type="Proteomes" id="UP000009046">
    <property type="component" value="Unassembled WGS sequence"/>
</dbReference>
<evidence type="ECO:0000256" key="8">
    <source>
        <dbReference type="ARBA" id="ARBA00022824"/>
    </source>
</evidence>
<dbReference type="SUPFAM" id="SSF48264">
    <property type="entry name" value="Cytochrome P450"/>
    <property type="match status" value="1"/>
</dbReference>
<dbReference type="InterPro" id="IPR017972">
    <property type="entry name" value="Cyt_P450_CS"/>
</dbReference>
<dbReference type="PRINTS" id="PR00465">
    <property type="entry name" value="EP450IV"/>
</dbReference>
<dbReference type="GO" id="GO:0005789">
    <property type="term" value="C:endoplasmic reticulum membrane"/>
    <property type="evidence" value="ECO:0007669"/>
    <property type="project" value="UniProtKB-SubCell"/>
</dbReference>
<dbReference type="eggNOG" id="KOG0158">
    <property type="taxonomic scope" value="Eukaryota"/>
</dbReference>
<evidence type="ECO:0000313" key="18">
    <source>
        <dbReference type="Proteomes" id="UP000009046"/>
    </source>
</evidence>
<dbReference type="InterPro" id="IPR002403">
    <property type="entry name" value="Cyt_P450_E_grp-IV"/>
</dbReference>
<comment type="similarity">
    <text evidence="5 15">Belongs to the cytochrome P450 family.</text>
</comment>
<dbReference type="KEGG" id="phu:Phum_PHUM618360"/>
<evidence type="ECO:0000256" key="9">
    <source>
        <dbReference type="ARBA" id="ARBA00022848"/>
    </source>
</evidence>
<dbReference type="Pfam" id="PF00067">
    <property type="entry name" value="p450"/>
    <property type="match status" value="1"/>
</dbReference>
<dbReference type="InterPro" id="IPR036396">
    <property type="entry name" value="Cyt_P450_sf"/>
</dbReference>
<evidence type="ECO:0000256" key="14">
    <source>
        <dbReference type="PIRSR" id="PIRSR602403-1"/>
    </source>
</evidence>
<evidence type="ECO:0000313" key="16">
    <source>
        <dbReference type="EMBL" id="EEB20513.1"/>
    </source>
</evidence>
<dbReference type="GeneID" id="8239920"/>
<keyword evidence="8" id="KW-0256">Endoplasmic reticulum</keyword>
<dbReference type="InParanoid" id="E0W4F7"/>
<dbReference type="RefSeq" id="XP_002433251.1">
    <property type="nucleotide sequence ID" value="XM_002433206.1"/>
</dbReference>